<dbReference type="PROSITE" id="PS50195">
    <property type="entry name" value="PX"/>
    <property type="match status" value="1"/>
</dbReference>
<comment type="caution">
    <text evidence="2">The sequence shown here is derived from an EMBL/GenBank/DDBJ whole genome shotgun (WGS) entry which is preliminary data.</text>
</comment>
<gene>
    <name evidence="2" type="ORF">ACHHYP_15003</name>
</gene>
<sequence length="182" mass="20779">MKGYLIHRVVPANAGDHMEYVCLVENSRGGGVWEIKRRYSVFADLRDNLDDLFDLPHCHYCKDVATKLRAIPFPQKKFFHTDDIIQQRSVQLQAYTEALLKLAANTFHRNCTLVANHAYTLLQRFLTRGQVRHLNITSKDGREGSIPCLLRELQLAMPETKKGHAKRCALEPILEIAPPIAC</sequence>
<proteinExistence type="predicted"/>
<organism evidence="2 3">
    <name type="scientific">Achlya hypogyna</name>
    <name type="common">Oomycete</name>
    <name type="synonym">Protoachlya hypogyna</name>
    <dbReference type="NCBI Taxonomy" id="1202772"/>
    <lineage>
        <taxon>Eukaryota</taxon>
        <taxon>Sar</taxon>
        <taxon>Stramenopiles</taxon>
        <taxon>Oomycota</taxon>
        <taxon>Saprolegniomycetes</taxon>
        <taxon>Saprolegniales</taxon>
        <taxon>Achlyaceae</taxon>
        <taxon>Achlya</taxon>
    </lineage>
</organism>
<accession>A0A1V9YBV3</accession>
<evidence type="ECO:0000313" key="2">
    <source>
        <dbReference type="EMBL" id="OQR83176.1"/>
    </source>
</evidence>
<dbReference type="OrthoDB" id="62890at2759"/>
<dbReference type="Gene3D" id="3.30.1520.10">
    <property type="entry name" value="Phox-like domain"/>
    <property type="match status" value="1"/>
</dbReference>
<keyword evidence="3" id="KW-1185">Reference proteome</keyword>
<protein>
    <recommendedName>
        <fullName evidence="1">PX domain-containing protein</fullName>
    </recommendedName>
</protein>
<dbReference type="InterPro" id="IPR036871">
    <property type="entry name" value="PX_dom_sf"/>
</dbReference>
<dbReference type="CDD" id="cd06093">
    <property type="entry name" value="PX_domain"/>
    <property type="match status" value="1"/>
</dbReference>
<evidence type="ECO:0000259" key="1">
    <source>
        <dbReference type="PROSITE" id="PS50195"/>
    </source>
</evidence>
<dbReference type="Proteomes" id="UP000243579">
    <property type="component" value="Unassembled WGS sequence"/>
</dbReference>
<dbReference type="InterPro" id="IPR001683">
    <property type="entry name" value="PX_dom"/>
</dbReference>
<dbReference type="SUPFAM" id="SSF64268">
    <property type="entry name" value="PX domain"/>
    <property type="match status" value="1"/>
</dbReference>
<name>A0A1V9YBV3_ACHHY</name>
<dbReference type="GO" id="GO:0035091">
    <property type="term" value="F:phosphatidylinositol binding"/>
    <property type="evidence" value="ECO:0007669"/>
    <property type="project" value="InterPro"/>
</dbReference>
<evidence type="ECO:0000313" key="3">
    <source>
        <dbReference type="Proteomes" id="UP000243579"/>
    </source>
</evidence>
<reference evidence="2 3" key="1">
    <citation type="journal article" date="2014" name="Genome Biol. Evol.">
        <title>The secreted proteins of Achlya hypogyna and Thraustotheca clavata identify the ancestral oomycete secretome and reveal gene acquisitions by horizontal gene transfer.</title>
        <authorList>
            <person name="Misner I."/>
            <person name="Blouin N."/>
            <person name="Leonard G."/>
            <person name="Richards T.A."/>
            <person name="Lane C.E."/>
        </authorList>
    </citation>
    <scope>NUCLEOTIDE SEQUENCE [LARGE SCALE GENOMIC DNA]</scope>
    <source>
        <strain evidence="2 3">ATCC 48635</strain>
    </source>
</reference>
<dbReference type="EMBL" id="JNBR01002295">
    <property type="protein sequence ID" value="OQR83176.1"/>
    <property type="molecule type" value="Genomic_DNA"/>
</dbReference>
<feature type="domain" description="PX" evidence="1">
    <location>
        <begin position="1"/>
        <end position="132"/>
    </location>
</feature>
<dbReference type="AlphaFoldDB" id="A0A1V9YBV3"/>
<dbReference type="Pfam" id="PF00787">
    <property type="entry name" value="PX"/>
    <property type="match status" value="1"/>
</dbReference>